<feature type="region of interest" description="Disordered" evidence="1">
    <location>
        <begin position="1"/>
        <end position="92"/>
    </location>
</feature>
<evidence type="ECO:0000313" key="4">
    <source>
        <dbReference type="Proteomes" id="UP000005222"/>
    </source>
</evidence>
<gene>
    <name evidence="3" type="primary">Piso0_000198</name>
    <name evidence="3" type="ORF">GNLVRS01_PISO0A04092g</name>
</gene>
<feature type="transmembrane region" description="Helical" evidence="2">
    <location>
        <begin position="368"/>
        <end position="388"/>
    </location>
</feature>
<dbReference type="OrthoDB" id="4026706at2759"/>
<proteinExistence type="predicted"/>
<sequence>MWQGYEEKTRNSSQRSSFGVASGEEALTGTVGTTSSRGSREIIRQNMSVDSFRQDWDTAKQNIGSRGHGGNPASNAYKPNGGSGPGSPGAVLASDMDKKRLVKQFYKVTANESMSKPVSFTDLAPLYKMNKSVTPGGPTGAAASSTPGTFMVPNDLQTEDILEQVAANGIQYGPINDCGNDDILTSHKATVEEMRDKGPFDTRLPHDLPRDEKGSTVLLDVTQLEPLASLSRKLASAASDFTSTQLKEADDATSKTTTTTAASLSQLTTLQRVLEDTHESIKAMLKDLHVSREPMKDIYKSSIAANVQRLTELSQHLSSLEDRLTSTKSVVSRGKESLSRDLLDRITLLEEIDVKIRHHSKKSREKRLKYLCIAAAVLAAGFSIYLAYTH</sequence>
<evidence type="ECO:0000256" key="1">
    <source>
        <dbReference type="SAM" id="MobiDB-lite"/>
    </source>
</evidence>
<keyword evidence="2" id="KW-1133">Transmembrane helix</keyword>
<dbReference type="STRING" id="559304.G8YUS8"/>
<keyword evidence="4" id="KW-1185">Reference proteome</keyword>
<protein>
    <submittedName>
        <fullName evidence="3">Piso0_000198 protein</fullName>
    </submittedName>
</protein>
<keyword evidence="2" id="KW-0812">Transmembrane</keyword>
<dbReference type="Proteomes" id="UP000005222">
    <property type="component" value="Chromosome A"/>
</dbReference>
<dbReference type="EMBL" id="FO082059">
    <property type="protein sequence ID" value="CCE72611.1"/>
    <property type="molecule type" value="Genomic_DNA"/>
</dbReference>
<dbReference type="InParanoid" id="G8YUS8"/>
<evidence type="ECO:0000313" key="3">
    <source>
        <dbReference type="EMBL" id="CCE72611.1"/>
    </source>
</evidence>
<dbReference type="HOGENOM" id="CLU_710015_0_0_1"/>
<keyword evidence="2" id="KW-0472">Membrane</keyword>
<dbReference type="eggNOG" id="ENOG502RQ68">
    <property type="taxonomic scope" value="Eukaryota"/>
</dbReference>
<feature type="compositionally biased region" description="Basic and acidic residues" evidence="1">
    <location>
        <begin position="1"/>
        <end position="10"/>
    </location>
</feature>
<dbReference type="OMA" id="HESIKAM"/>
<accession>G8YUS8</accession>
<reference evidence="3 4" key="1">
    <citation type="journal article" date="2012" name="G3 (Bethesda)">
        <title>Pichia sorbitophila, an interspecies yeast hybrid reveals early steps of genome resolution following polyploidization.</title>
        <authorList>
            <person name="Leh Louis V."/>
            <person name="Despons L."/>
            <person name="Friedrich A."/>
            <person name="Martin T."/>
            <person name="Durrens P."/>
            <person name="Casaregola S."/>
            <person name="Neuveglise C."/>
            <person name="Fairhead C."/>
            <person name="Marck C."/>
            <person name="Cruz J.A."/>
            <person name="Straub M.L."/>
            <person name="Kugler V."/>
            <person name="Sacerdot C."/>
            <person name="Uzunov Z."/>
            <person name="Thierry A."/>
            <person name="Weiss S."/>
            <person name="Bleykasten C."/>
            <person name="De Montigny J."/>
            <person name="Jacques N."/>
            <person name="Jung P."/>
            <person name="Lemaire M."/>
            <person name="Mallet S."/>
            <person name="Morel G."/>
            <person name="Richard G.F."/>
            <person name="Sarkar A."/>
            <person name="Savel G."/>
            <person name="Schacherer J."/>
            <person name="Seret M.L."/>
            <person name="Talla E."/>
            <person name="Samson G."/>
            <person name="Jubin C."/>
            <person name="Poulain J."/>
            <person name="Vacherie B."/>
            <person name="Barbe V."/>
            <person name="Pelletier E."/>
            <person name="Sherman D.J."/>
            <person name="Westhof E."/>
            <person name="Weissenbach J."/>
            <person name="Baret P.V."/>
            <person name="Wincker P."/>
            <person name="Gaillardin C."/>
            <person name="Dujon B."/>
            <person name="Souciet J.L."/>
        </authorList>
    </citation>
    <scope>NUCLEOTIDE SEQUENCE [LARGE SCALE GENOMIC DNA]</scope>
    <source>
        <strain evidence="4">ATCC MYA-4447 / BCRC 22081 / CBS 7064 / NBRC 10061 / NRRL Y-12695</strain>
    </source>
</reference>
<organism evidence="3 4">
    <name type="scientific">Pichia sorbitophila (strain ATCC MYA-4447 / BCRC 22081 / CBS 7064 / NBRC 10061 / NRRL Y-12695)</name>
    <name type="common">Hybrid yeast</name>
    <dbReference type="NCBI Taxonomy" id="559304"/>
    <lineage>
        <taxon>Eukaryota</taxon>
        <taxon>Fungi</taxon>
        <taxon>Dikarya</taxon>
        <taxon>Ascomycota</taxon>
        <taxon>Saccharomycotina</taxon>
        <taxon>Pichiomycetes</taxon>
        <taxon>Debaryomycetaceae</taxon>
        <taxon>Millerozyma</taxon>
    </lineage>
</organism>
<evidence type="ECO:0000256" key="2">
    <source>
        <dbReference type="SAM" id="Phobius"/>
    </source>
</evidence>
<name>G8YUS8_PICSO</name>
<dbReference type="AlphaFoldDB" id="G8YUS8"/>
<feature type="compositionally biased region" description="Low complexity" evidence="1">
    <location>
        <begin position="28"/>
        <end position="37"/>
    </location>
</feature>